<dbReference type="Gene3D" id="1.10.260.130">
    <property type="match status" value="1"/>
</dbReference>
<dbReference type="SUPFAM" id="SSF53474">
    <property type="entry name" value="alpha/beta-Hydrolases"/>
    <property type="match status" value="1"/>
</dbReference>
<dbReference type="PANTHER" id="PTHR34853">
    <property type="match status" value="1"/>
</dbReference>
<dbReference type="Pfam" id="PF03583">
    <property type="entry name" value="LIP"/>
    <property type="match status" value="1"/>
</dbReference>
<dbReference type="InterPro" id="IPR029058">
    <property type="entry name" value="AB_hydrolase_fold"/>
</dbReference>
<evidence type="ECO:0000256" key="1">
    <source>
        <dbReference type="SAM" id="MobiDB-lite"/>
    </source>
</evidence>
<comment type="caution">
    <text evidence="3">The sequence shown here is derived from an EMBL/GenBank/DDBJ whole genome shotgun (WGS) entry which is preliminary data.</text>
</comment>
<feature type="chain" id="PRO_5047145722" evidence="2">
    <location>
        <begin position="35"/>
        <end position="504"/>
    </location>
</feature>
<dbReference type="Gene3D" id="3.40.50.1820">
    <property type="entry name" value="alpha/beta hydrolase"/>
    <property type="match status" value="1"/>
</dbReference>
<evidence type="ECO:0000313" key="4">
    <source>
        <dbReference type="Proteomes" id="UP001595751"/>
    </source>
</evidence>
<evidence type="ECO:0000256" key="2">
    <source>
        <dbReference type="SAM" id="SignalP"/>
    </source>
</evidence>
<dbReference type="InterPro" id="IPR006311">
    <property type="entry name" value="TAT_signal"/>
</dbReference>
<dbReference type="InterPro" id="IPR005152">
    <property type="entry name" value="Lipase_secreted"/>
</dbReference>
<dbReference type="RefSeq" id="WP_290292899.1">
    <property type="nucleotide sequence ID" value="NZ_JBHRZN010000004.1"/>
</dbReference>
<feature type="signal peptide" evidence="2">
    <location>
        <begin position="1"/>
        <end position="34"/>
    </location>
</feature>
<name>A0ABV7ZU95_9CORY</name>
<gene>
    <name evidence="3" type="ORF">ACFORJ_11040</name>
</gene>
<proteinExistence type="predicted"/>
<dbReference type="EMBL" id="JBHRZN010000004">
    <property type="protein sequence ID" value="MFC3850695.1"/>
    <property type="molecule type" value="Genomic_DNA"/>
</dbReference>
<sequence>MSSSSHRTRRAAVAAALAAAIAGASLTAAPAAHAQPMAVPQSLSLSESAADFSGANAFYMPPEQIPSTPGSVIRSEPMQLAITLPNTGAPWPGKAKRFMYTSTTQHGDPVAVTGMEFEPIAEWKGEGPRPTVVMGSGTIGQGDQCAPSRLAPTMLGLDPAQPSIGLNYELLFANTLLADGVRVVMSDYIGLGTPGMHTYMNRLDQGHALLDAARAIPELTGEAKAPVAFWGYSQGGGAAASAAELAGTYAPDVDVRGTFAGAPPANLAKVAGAVENTLIVGVLGYTINGLLERYPEHRGEVDELMNPIGDAVLTTTARQCLADSAISLGPIGPTVPNATSLLTTDGSSLTQVIETNPRLRAMVDDQYIGTMAPNAPVFVANNVTDDVIPHDQAEELARHWSDLGADVEFRSIPLPPALPGSVLGHAIPMFEGFETAKDWIMERFGVTSTTGSAGSSGSGSGSASSPSNVSADEVGGTGGDEAGADGAGETPSNPADGVADRPRR</sequence>
<dbReference type="Proteomes" id="UP001595751">
    <property type="component" value="Unassembled WGS sequence"/>
</dbReference>
<evidence type="ECO:0000313" key="3">
    <source>
        <dbReference type="EMBL" id="MFC3850695.1"/>
    </source>
</evidence>
<dbReference type="PROSITE" id="PS51318">
    <property type="entry name" value="TAT"/>
    <property type="match status" value="1"/>
</dbReference>
<feature type="region of interest" description="Disordered" evidence="1">
    <location>
        <begin position="448"/>
        <end position="504"/>
    </location>
</feature>
<protein>
    <submittedName>
        <fullName evidence="3">Lipase family protein</fullName>
    </submittedName>
</protein>
<keyword evidence="4" id="KW-1185">Reference proteome</keyword>
<feature type="compositionally biased region" description="Low complexity" evidence="1">
    <location>
        <begin position="461"/>
        <end position="474"/>
    </location>
</feature>
<keyword evidence="2" id="KW-0732">Signal</keyword>
<accession>A0ABV7ZU95</accession>
<organism evidence="3 4">
    <name type="scientific">Corynebacterium hansenii</name>
    <dbReference type="NCBI Taxonomy" id="394964"/>
    <lineage>
        <taxon>Bacteria</taxon>
        <taxon>Bacillati</taxon>
        <taxon>Actinomycetota</taxon>
        <taxon>Actinomycetes</taxon>
        <taxon>Mycobacteriales</taxon>
        <taxon>Corynebacteriaceae</taxon>
        <taxon>Corynebacterium</taxon>
    </lineage>
</organism>
<reference evidence="4" key="1">
    <citation type="journal article" date="2019" name="Int. J. Syst. Evol. Microbiol.">
        <title>The Global Catalogue of Microorganisms (GCM) 10K type strain sequencing project: providing services to taxonomists for standard genome sequencing and annotation.</title>
        <authorList>
            <consortium name="The Broad Institute Genomics Platform"/>
            <consortium name="The Broad Institute Genome Sequencing Center for Infectious Disease"/>
            <person name="Wu L."/>
            <person name="Ma J."/>
        </authorList>
    </citation>
    <scope>NUCLEOTIDE SEQUENCE [LARGE SCALE GENOMIC DNA]</scope>
    <source>
        <strain evidence="4">CCUG 53252</strain>
    </source>
</reference>
<dbReference type="PANTHER" id="PTHR34853:SF1">
    <property type="entry name" value="LIPASE 5"/>
    <property type="match status" value="1"/>
</dbReference>